<dbReference type="PANTHER" id="PTHR35340:SF9">
    <property type="entry name" value="ASST-DOMAIN-CONTAINING PROTEIN"/>
    <property type="match status" value="1"/>
</dbReference>
<dbReference type="GeneID" id="27715879"/>
<reference evidence="3 4" key="1">
    <citation type="submission" date="2015-01" db="EMBL/GenBank/DDBJ databases">
        <title>The Genome Sequence of Fonsecaea multimorphosa CBS 102226.</title>
        <authorList>
            <consortium name="The Broad Institute Genomics Platform"/>
            <person name="Cuomo C."/>
            <person name="de Hoog S."/>
            <person name="Gorbushina A."/>
            <person name="Stielow B."/>
            <person name="Teixiera M."/>
            <person name="Abouelleil A."/>
            <person name="Chapman S.B."/>
            <person name="Priest M."/>
            <person name="Young S.K."/>
            <person name="Wortman J."/>
            <person name="Nusbaum C."/>
            <person name="Birren B."/>
        </authorList>
    </citation>
    <scope>NUCLEOTIDE SEQUENCE [LARGE SCALE GENOMIC DNA]</scope>
    <source>
        <strain evidence="3 4">CBS 102226</strain>
    </source>
</reference>
<evidence type="ECO:0000313" key="3">
    <source>
        <dbReference type="EMBL" id="KIX94107.1"/>
    </source>
</evidence>
<dbReference type="VEuPathDB" id="FungiDB:Z520_10133"/>
<keyword evidence="4" id="KW-1185">Reference proteome</keyword>
<dbReference type="InterPro" id="IPR053143">
    <property type="entry name" value="Arylsulfate_ST"/>
</dbReference>
<gene>
    <name evidence="3" type="ORF">Z520_10133</name>
</gene>
<protein>
    <recommendedName>
        <fullName evidence="5">ASST-domain-containing protein</fullName>
    </recommendedName>
</protein>
<feature type="chain" id="PRO_5002261780" description="ASST-domain-containing protein" evidence="2">
    <location>
        <begin position="27"/>
        <end position="581"/>
    </location>
</feature>
<organism evidence="3 4">
    <name type="scientific">Fonsecaea multimorphosa CBS 102226</name>
    <dbReference type="NCBI Taxonomy" id="1442371"/>
    <lineage>
        <taxon>Eukaryota</taxon>
        <taxon>Fungi</taxon>
        <taxon>Dikarya</taxon>
        <taxon>Ascomycota</taxon>
        <taxon>Pezizomycotina</taxon>
        <taxon>Eurotiomycetes</taxon>
        <taxon>Chaetothyriomycetidae</taxon>
        <taxon>Chaetothyriales</taxon>
        <taxon>Herpotrichiellaceae</taxon>
        <taxon>Fonsecaea</taxon>
    </lineage>
</organism>
<evidence type="ECO:0000313" key="4">
    <source>
        <dbReference type="Proteomes" id="UP000053411"/>
    </source>
</evidence>
<feature type="region of interest" description="Disordered" evidence="1">
    <location>
        <begin position="534"/>
        <end position="561"/>
    </location>
</feature>
<feature type="signal peptide" evidence="2">
    <location>
        <begin position="1"/>
        <end position="26"/>
    </location>
</feature>
<dbReference type="OrthoDB" id="5427350at2759"/>
<dbReference type="PANTHER" id="PTHR35340">
    <property type="entry name" value="PQQ ENZYME REPEAT PROTEIN-RELATED"/>
    <property type="match status" value="1"/>
</dbReference>
<name>A0A0D2JLD2_9EURO</name>
<accession>A0A0D2JLD2</accession>
<dbReference type="Proteomes" id="UP000053411">
    <property type="component" value="Unassembled WGS sequence"/>
</dbReference>
<dbReference type="AlphaFoldDB" id="A0A0D2JLD2"/>
<dbReference type="STRING" id="1442371.A0A0D2JLD2"/>
<sequence length="581" mass="63221">MTSTLATLRIALTALLASCTFHTAQAQGVVSTATNGTGPLSQFRSRPDIYAPFLNISLFDEGAVTPGYIFLGPYQTFQDAIYIYDNRGNLVYSGYGATGGGPSHNFHVCSINGTESLCYITGGQNVGYVRGYAVVLDDSFTTKTSIHSQAGVANFDEHEFNVLPDGSSLFTLYNPQHYDLSAYNITSGQGWIMNSFFQRIEIGTSRLLFEWSALDHVLPNETFVLPDSTEVSGNGFGPTTPWDYFHINSVDQNADGDYLVSSRHTCTIYKVSGQDGHIIWRLGGIASDFSFPPGLNFSFQHDARFLEENETTTVVSLFDNASNGYNQTSSYSSGLVLALDHTTSSVTLLQRFIAPYQFISQSQGNLQVLGSKQDWSTSNVFMGWGKNAFISEYAPDGRMVQQGHFATEGSMHYRAFKYNFTSNPTDAPALYTYAHNTSAPTSYWMSWNGATKVAQWRIYSSTSRNGPWVVVGTVQRNGFETMFTAPKYHPWSLVESLDVNGKPLRNSTRPIKTFVPSAQLAAICNGSGCPTASTYSNASHSSSQPVSSSSSSGADALPQKRSGADGKLGFAAMFGVGALMV</sequence>
<proteinExistence type="predicted"/>
<evidence type="ECO:0000256" key="1">
    <source>
        <dbReference type="SAM" id="MobiDB-lite"/>
    </source>
</evidence>
<dbReference type="Pfam" id="PF14269">
    <property type="entry name" value="Arylsulfotran_2"/>
    <property type="match status" value="1"/>
</dbReference>
<keyword evidence="2" id="KW-0732">Signal</keyword>
<dbReference type="InterPro" id="IPR039535">
    <property type="entry name" value="ASST-like"/>
</dbReference>
<feature type="compositionally biased region" description="Low complexity" evidence="1">
    <location>
        <begin position="534"/>
        <end position="552"/>
    </location>
</feature>
<dbReference type="RefSeq" id="XP_016628230.1">
    <property type="nucleotide sequence ID" value="XM_016780627.1"/>
</dbReference>
<dbReference type="EMBL" id="KN848089">
    <property type="protein sequence ID" value="KIX94107.1"/>
    <property type="molecule type" value="Genomic_DNA"/>
</dbReference>
<evidence type="ECO:0000256" key="2">
    <source>
        <dbReference type="SAM" id="SignalP"/>
    </source>
</evidence>
<evidence type="ECO:0008006" key="5">
    <source>
        <dbReference type="Google" id="ProtNLM"/>
    </source>
</evidence>